<feature type="transmembrane region" description="Helical" evidence="5">
    <location>
        <begin position="46"/>
        <end position="66"/>
    </location>
</feature>
<accession>A0A834IYS3</accession>
<keyword evidence="2 5" id="KW-0812">Transmembrane</keyword>
<feature type="transmembrane region" description="Helical" evidence="5">
    <location>
        <begin position="112"/>
        <end position="131"/>
    </location>
</feature>
<dbReference type="GO" id="GO:0016020">
    <property type="term" value="C:membrane"/>
    <property type="evidence" value="ECO:0007669"/>
    <property type="project" value="UniProtKB-SubCell"/>
</dbReference>
<evidence type="ECO:0000256" key="2">
    <source>
        <dbReference type="ARBA" id="ARBA00022692"/>
    </source>
</evidence>
<dbReference type="EMBL" id="JAACXV010000160">
    <property type="protein sequence ID" value="KAF7282702.1"/>
    <property type="molecule type" value="Genomic_DNA"/>
</dbReference>
<comment type="subcellular location">
    <subcellularLocation>
        <location evidence="1">Membrane</location>
    </subcellularLocation>
</comment>
<evidence type="ECO:0000313" key="7">
    <source>
        <dbReference type="Proteomes" id="UP000625711"/>
    </source>
</evidence>
<dbReference type="InterPro" id="IPR050549">
    <property type="entry name" value="MFS_Trehalose_Transporter"/>
</dbReference>
<keyword evidence="7" id="KW-1185">Reference proteome</keyword>
<dbReference type="Pfam" id="PF00083">
    <property type="entry name" value="Sugar_tr"/>
    <property type="match status" value="1"/>
</dbReference>
<name>A0A834IYS3_RHYFE</name>
<dbReference type="PANTHER" id="PTHR48021:SF46">
    <property type="entry name" value="MAJOR FACILITATOR SUPERFAMILY (MFS) PROFILE DOMAIN-CONTAINING PROTEIN"/>
    <property type="match status" value="1"/>
</dbReference>
<dbReference type="Gene3D" id="1.20.1250.20">
    <property type="entry name" value="MFS general substrate transporter like domains"/>
    <property type="match status" value="1"/>
</dbReference>
<feature type="transmembrane region" description="Helical" evidence="5">
    <location>
        <begin position="198"/>
        <end position="221"/>
    </location>
</feature>
<feature type="transmembrane region" description="Helical" evidence="5">
    <location>
        <begin position="137"/>
        <end position="161"/>
    </location>
</feature>
<feature type="transmembrane region" description="Helical" evidence="5">
    <location>
        <begin position="173"/>
        <end position="192"/>
    </location>
</feature>
<dbReference type="AlphaFoldDB" id="A0A834IYS3"/>
<keyword evidence="3 5" id="KW-1133">Transmembrane helix</keyword>
<evidence type="ECO:0000256" key="3">
    <source>
        <dbReference type="ARBA" id="ARBA00022989"/>
    </source>
</evidence>
<evidence type="ECO:0000256" key="4">
    <source>
        <dbReference type="ARBA" id="ARBA00023136"/>
    </source>
</evidence>
<evidence type="ECO:0000256" key="1">
    <source>
        <dbReference type="ARBA" id="ARBA00004370"/>
    </source>
</evidence>
<feature type="transmembrane region" description="Helical" evidence="5">
    <location>
        <begin position="86"/>
        <end position="105"/>
    </location>
</feature>
<sequence>MDSNLNKDRNGSERATDIETTYTFEIDEDNLFQDLRNKMKSDIWQIFPSSCASLAGIPFGLMLGWPSPTYPTLLQPDSELPISLDQSALIAGFLMLGVSLGTLFSSRQIASCSKYGIILGNTLIVVGWALMSQSKNVYWLLGSRIVLGTGYGYALVQIKTYIKEMTEEELSDALVKVLACYTLTGFTAAYVIGPFVDFYLFSVIALIVSVFILFIAIFLPSTPKELIRSKRISDAKRLIAFLKPSLDPQIEAVKITESIDSHDSTNTLMDIYSNNTLKYNFLKFTLLVFCQQYSGIPPTLVYTQAMPFYF</sequence>
<gene>
    <name evidence="6" type="ORF">GWI33_002167</name>
</gene>
<dbReference type="OrthoDB" id="6339427at2759"/>
<protein>
    <submittedName>
        <fullName evidence="6">Uncharacterized protein</fullName>
    </submittedName>
</protein>
<dbReference type="Proteomes" id="UP000625711">
    <property type="component" value="Unassembled WGS sequence"/>
</dbReference>
<dbReference type="SUPFAM" id="SSF103473">
    <property type="entry name" value="MFS general substrate transporter"/>
    <property type="match status" value="1"/>
</dbReference>
<evidence type="ECO:0000256" key="5">
    <source>
        <dbReference type="SAM" id="Phobius"/>
    </source>
</evidence>
<dbReference type="GO" id="GO:0022857">
    <property type="term" value="F:transmembrane transporter activity"/>
    <property type="evidence" value="ECO:0007669"/>
    <property type="project" value="InterPro"/>
</dbReference>
<organism evidence="6 7">
    <name type="scientific">Rhynchophorus ferrugineus</name>
    <name type="common">Red palm weevil</name>
    <name type="synonym">Curculio ferrugineus</name>
    <dbReference type="NCBI Taxonomy" id="354439"/>
    <lineage>
        <taxon>Eukaryota</taxon>
        <taxon>Metazoa</taxon>
        <taxon>Ecdysozoa</taxon>
        <taxon>Arthropoda</taxon>
        <taxon>Hexapoda</taxon>
        <taxon>Insecta</taxon>
        <taxon>Pterygota</taxon>
        <taxon>Neoptera</taxon>
        <taxon>Endopterygota</taxon>
        <taxon>Coleoptera</taxon>
        <taxon>Polyphaga</taxon>
        <taxon>Cucujiformia</taxon>
        <taxon>Curculionidae</taxon>
        <taxon>Dryophthorinae</taxon>
        <taxon>Rhynchophorus</taxon>
    </lineage>
</organism>
<comment type="caution">
    <text evidence="6">The sequence shown here is derived from an EMBL/GenBank/DDBJ whole genome shotgun (WGS) entry which is preliminary data.</text>
</comment>
<dbReference type="InterPro" id="IPR036259">
    <property type="entry name" value="MFS_trans_sf"/>
</dbReference>
<proteinExistence type="predicted"/>
<dbReference type="InterPro" id="IPR005828">
    <property type="entry name" value="MFS_sugar_transport-like"/>
</dbReference>
<keyword evidence="4 5" id="KW-0472">Membrane</keyword>
<dbReference type="PANTHER" id="PTHR48021">
    <property type="match status" value="1"/>
</dbReference>
<evidence type="ECO:0000313" key="6">
    <source>
        <dbReference type="EMBL" id="KAF7282702.1"/>
    </source>
</evidence>
<reference evidence="6" key="1">
    <citation type="submission" date="2020-08" db="EMBL/GenBank/DDBJ databases">
        <title>Genome sequencing and assembly of the red palm weevil Rhynchophorus ferrugineus.</title>
        <authorList>
            <person name="Dias G.B."/>
            <person name="Bergman C.M."/>
            <person name="Manee M."/>
        </authorList>
    </citation>
    <scope>NUCLEOTIDE SEQUENCE</scope>
    <source>
        <strain evidence="6">AA-2017</strain>
        <tissue evidence="6">Whole larva</tissue>
    </source>
</reference>